<evidence type="ECO:0000256" key="1">
    <source>
        <dbReference type="ARBA" id="ARBA00004651"/>
    </source>
</evidence>
<feature type="transmembrane region" description="Helical" evidence="7">
    <location>
        <begin position="77"/>
        <end position="98"/>
    </location>
</feature>
<sequence length="296" mass="33656">MTVSRNRRFKWMLIPMIFLAPALMLYAVFFLYPLAYTVFLSFHQWDMINPDKDFVGWDNYYSLFKDEVLWKALVNTFLYMLMTIPISMTLGFLLALFIESLQRGKSFYRFIFYLPVVSSIAVVSIVWMLMYDQHHGIINQLFGVFGIKGPNWLADSSTALWAIAIVGIWKSLGSEMLLYISGLKSIDKSLYEAASIDGASRTHKLIHITLPLLSPITLFLLVMGMISSFQNFALVKIMTGGGPNNSTNVLVYQIYQEAFGFFNIGRAAAISLLLFLIVLTITVVQLKISKKTVHYG</sequence>
<feature type="transmembrane region" description="Helical" evidence="7">
    <location>
        <begin position="110"/>
        <end position="130"/>
    </location>
</feature>
<dbReference type="SUPFAM" id="SSF161098">
    <property type="entry name" value="MetI-like"/>
    <property type="match status" value="1"/>
</dbReference>
<dbReference type="CDD" id="cd06261">
    <property type="entry name" value="TM_PBP2"/>
    <property type="match status" value="1"/>
</dbReference>
<proteinExistence type="inferred from homology"/>
<protein>
    <submittedName>
        <fullName evidence="9">Sugar ABC transporter permease</fullName>
    </submittedName>
</protein>
<feature type="transmembrane region" description="Helical" evidence="7">
    <location>
        <begin position="267"/>
        <end position="286"/>
    </location>
</feature>
<evidence type="ECO:0000256" key="5">
    <source>
        <dbReference type="ARBA" id="ARBA00022989"/>
    </source>
</evidence>
<feature type="transmembrane region" description="Helical" evidence="7">
    <location>
        <begin position="205"/>
        <end position="226"/>
    </location>
</feature>
<dbReference type="Gene3D" id="1.10.3720.10">
    <property type="entry name" value="MetI-like"/>
    <property type="match status" value="1"/>
</dbReference>
<dbReference type="RefSeq" id="WP_065851181.1">
    <property type="nucleotide sequence ID" value="NZ_LYPC01000011.1"/>
</dbReference>
<dbReference type="GO" id="GO:0055085">
    <property type="term" value="P:transmembrane transport"/>
    <property type="evidence" value="ECO:0007669"/>
    <property type="project" value="InterPro"/>
</dbReference>
<dbReference type="Proteomes" id="UP000093309">
    <property type="component" value="Unassembled WGS sequence"/>
</dbReference>
<dbReference type="PANTHER" id="PTHR30193">
    <property type="entry name" value="ABC TRANSPORTER PERMEASE PROTEIN"/>
    <property type="match status" value="1"/>
</dbReference>
<evidence type="ECO:0000256" key="4">
    <source>
        <dbReference type="ARBA" id="ARBA00022692"/>
    </source>
</evidence>
<dbReference type="Pfam" id="PF00528">
    <property type="entry name" value="BPD_transp_1"/>
    <property type="match status" value="1"/>
</dbReference>
<evidence type="ECO:0000313" key="9">
    <source>
        <dbReference type="EMBL" id="OCT16409.1"/>
    </source>
</evidence>
<dbReference type="InterPro" id="IPR051393">
    <property type="entry name" value="ABC_transporter_permease"/>
</dbReference>
<name>A0A1C1A762_9BACL</name>
<evidence type="ECO:0000256" key="2">
    <source>
        <dbReference type="ARBA" id="ARBA00022448"/>
    </source>
</evidence>
<accession>A0A1C1A762</accession>
<dbReference type="PANTHER" id="PTHR30193:SF37">
    <property type="entry name" value="INNER MEMBRANE ABC TRANSPORTER PERMEASE PROTEIN YCJO"/>
    <property type="match status" value="1"/>
</dbReference>
<evidence type="ECO:0000256" key="6">
    <source>
        <dbReference type="ARBA" id="ARBA00023136"/>
    </source>
</evidence>
<keyword evidence="6 7" id="KW-0472">Membrane</keyword>
<dbReference type="OrthoDB" id="9788108at2"/>
<comment type="subcellular location">
    <subcellularLocation>
        <location evidence="1 7">Cell membrane</location>
        <topology evidence="1 7">Multi-pass membrane protein</topology>
    </subcellularLocation>
</comment>
<keyword evidence="2 7" id="KW-0813">Transport</keyword>
<feature type="transmembrane region" description="Helical" evidence="7">
    <location>
        <begin position="159"/>
        <end position="180"/>
    </location>
</feature>
<comment type="caution">
    <text evidence="9">The sequence shown here is derived from an EMBL/GenBank/DDBJ whole genome shotgun (WGS) entry which is preliminary data.</text>
</comment>
<dbReference type="PROSITE" id="PS50928">
    <property type="entry name" value="ABC_TM1"/>
    <property type="match status" value="1"/>
</dbReference>
<keyword evidence="4 7" id="KW-0812">Transmembrane</keyword>
<evidence type="ECO:0000256" key="7">
    <source>
        <dbReference type="RuleBase" id="RU363032"/>
    </source>
</evidence>
<evidence type="ECO:0000256" key="3">
    <source>
        <dbReference type="ARBA" id="ARBA00022475"/>
    </source>
</evidence>
<reference evidence="10" key="1">
    <citation type="submission" date="2016-05" db="EMBL/GenBank/DDBJ databases">
        <title>Paenibacillus oryzae. sp. nov., isolated from the rice root.</title>
        <authorList>
            <person name="Zhang J."/>
            <person name="Zhang X."/>
        </authorList>
    </citation>
    <scope>NUCLEOTIDE SEQUENCE [LARGE SCALE GENOMIC DNA]</scope>
    <source>
        <strain evidence="10">KCTC13222</strain>
    </source>
</reference>
<dbReference type="InterPro" id="IPR000515">
    <property type="entry name" value="MetI-like"/>
</dbReference>
<dbReference type="AlphaFoldDB" id="A0A1C1A762"/>
<keyword evidence="3" id="KW-1003">Cell membrane</keyword>
<feature type="domain" description="ABC transmembrane type-1" evidence="8">
    <location>
        <begin position="73"/>
        <end position="285"/>
    </location>
</feature>
<dbReference type="GO" id="GO:0005886">
    <property type="term" value="C:plasma membrane"/>
    <property type="evidence" value="ECO:0007669"/>
    <property type="project" value="UniProtKB-SubCell"/>
</dbReference>
<keyword evidence="5 7" id="KW-1133">Transmembrane helix</keyword>
<feature type="transmembrane region" description="Helical" evidence="7">
    <location>
        <begin position="12"/>
        <end position="35"/>
    </location>
</feature>
<evidence type="ECO:0000313" key="10">
    <source>
        <dbReference type="Proteomes" id="UP000093309"/>
    </source>
</evidence>
<dbReference type="EMBL" id="LYPC01000011">
    <property type="protein sequence ID" value="OCT16409.1"/>
    <property type="molecule type" value="Genomic_DNA"/>
</dbReference>
<organism evidence="9 10">
    <name type="scientific">Paenibacillus pectinilyticus</name>
    <dbReference type="NCBI Taxonomy" id="512399"/>
    <lineage>
        <taxon>Bacteria</taxon>
        <taxon>Bacillati</taxon>
        <taxon>Bacillota</taxon>
        <taxon>Bacilli</taxon>
        <taxon>Bacillales</taxon>
        <taxon>Paenibacillaceae</taxon>
        <taxon>Paenibacillus</taxon>
    </lineage>
</organism>
<keyword evidence="10" id="KW-1185">Reference proteome</keyword>
<dbReference type="STRING" id="512399.A8709_02985"/>
<comment type="similarity">
    <text evidence="7">Belongs to the binding-protein-dependent transport system permease family.</text>
</comment>
<gene>
    <name evidence="9" type="ORF">A8709_02985</name>
</gene>
<evidence type="ECO:0000259" key="8">
    <source>
        <dbReference type="PROSITE" id="PS50928"/>
    </source>
</evidence>
<dbReference type="InterPro" id="IPR035906">
    <property type="entry name" value="MetI-like_sf"/>
</dbReference>